<accession>A0A6S7GYD0</accession>
<proteinExistence type="predicted"/>
<name>A0A6S7GYD0_PARCT</name>
<gene>
    <name evidence="1" type="ORF">PACLA_8A010353</name>
</gene>
<reference evidence="1" key="1">
    <citation type="submission" date="2020-04" db="EMBL/GenBank/DDBJ databases">
        <authorList>
            <person name="Alioto T."/>
            <person name="Alioto T."/>
            <person name="Gomez Garrido J."/>
        </authorList>
    </citation>
    <scope>NUCLEOTIDE SEQUENCE</scope>
    <source>
        <strain evidence="1">A484AB</strain>
    </source>
</reference>
<dbReference type="AlphaFoldDB" id="A0A6S7GYD0"/>
<protein>
    <submittedName>
        <fullName evidence="1">Uncharacterized protein</fullName>
    </submittedName>
</protein>
<organism evidence="1 2">
    <name type="scientific">Paramuricea clavata</name>
    <name type="common">Red gorgonian</name>
    <name type="synonym">Violescent sea-whip</name>
    <dbReference type="NCBI Taxonomy" id="317549"/>
    <lineage>
        <taxon>Eukaryota</taxon>
        <taxon>Metazoa</taxon>
        <taxon>Cnidaria</taxon>
        <taxon>Anthozoa</taxon>
        <taxon>Octocorallia</taxon>
        <taxon>Malacalcyonacea</taxon>
        <taxon>Plexauridae</taxon>
        <taxon>Paramuricea</taxon>
    </lineage>
</organism>
<dbReference type="PANTHER" id="PTHR47510">
    <property type="entry name" value="REVERSE TRANSCRIPTASE DOMAIN-CONTAINING PROTEIN"/>
    <property type="match status" value="1"/>
</dbReference>
<evidence type="ECO:0000313" key="1">
    <source>
        <dbReference type="EMBL" id="CAB3996585.1"/>
    </source>
</evidence>
<dbReference type="EMBL" id="CACRXK020002900">
    <property type="protein sequence ID" value="CAB3996585.1"/>
    <property type="molecule type" value="Genomic_DNA"/>
</dbReference>
<feature type="non-terminal residue" evidence="1">
    <location>
        <position position="184"/>
    </location>
</feature>
<comment type="caution">
    <text evidence="1">The sequence shown here is derived from an EMBL/GenBank/DDBJ whole genome shotgun (WGS) entry which is preliminary data.</text>
</comment>
<evidence type="ECO:0000313" key="2">
    <source>
        <dbReference type="Proteomes" id="UP001152795"/>
    </source>
</evidence>
<keyword evidence="2" id="KW-1185">Reference proteome</keyword>
<dbReference type="PANTHER" id="PTHR47510:SF3">
    <property type="entry name" value="ENDO_EXONUCLEASE_PHOSPHATASE DOMAIN-CONTAINING PROTEIN"/>
    <property type="match status" value="1"/>
</dbReference>
<dbReference type="Proteomes" id="UP001152795">
    <property type="component" value="Unassembled WGS sequence"/>
</dbReference>
<sequence length="184" mass="20738">MARSVATEANNNEKMVERLDLQNRFCSLSMLNMLLYSTPVGIQHEIDYPEIPPELIISKIDVYRKLSTISISKSSGPDCVPNWVLKSNSLILALPIASILNASIQQSLVPTIWKKADVIPIQKVKNLNDISTDLRPISLTPTLAKICERFIADWLMKSIIDKRQYGSLKRSSTTHTFELHSPFT</sequence>